<accession>A0ABT8F422</accession>
<dbReference type="Proteomes" id="UP001168552">
    <property type="component" value="Unassembled WGS sequence"/>
</dbReference>
<dbReference type="RefSeq" id="WP_320003518.1">
    <property type="nucleotide sequence ID" value="NZ_JAUHJS010000002.1"/>
</dbReference>
<dbReference type="EMBL" id="JAUHJS010000002">
    <property type="protein sequence ID" value="MDN4164994.1"/>
    <property type="molecule type" value="Genomic_DNA"/>
</dbReference>
<evidence type="ECO:0000313" key="3">
    <source>
        <dbReference type="Proteomes" id="UP001168552"/>
    </source>
</evidence>
<evidence type="ECO:0000313" key="2">
    <source>
        <dbReference type="EMBL" id="MDN4164994.1"/>
    </source>
</evidence>
<keyword evidence="3" id="KW-1185">Reference proteome</keyword>
<evidence type="ECO:0000256" key="1">
    <source>
        <dbReference type="SAM" id="SignalP"/>
    </source>
</evidence>
<keyword evidence="1" id="KW-0732">Signal</keyword>
<protein>
    <submittedName>
        <fullName evidence="2">Uncharacterized protein</fullName>
    </submittedName>
</protein>
<feature type="chain" id="PRO_5045845505" evidence="1">
    <location>
        <begin position="22"/>
        <end position="391"/>
    </location>
</feature>
<sequence>MKSKLILVLACVLSYYSSSMAQSNAMVKGYYLSGDDTIKGFLKDQSLIDILSKGIYFSEKKDQRPWQLNGNSVNGFFLESDLYFTQIVVEGERFLVEALAKGPITLYAGFKANEPVFWLEKEGVINVLESGTQILKDANGNSYQRKSTRFRGVLLVIMKDAPDLHPEISTLKYSEKEIVNVIQKYNNVKGEPSGNWSKKKTKLVVKPSIQVMATINKSRIFYETPFSDVVQSYVPTVNAAIGLLAYQNTRIHFVFNLAYAQYKSRLIDYKDLSSSKLSNVEMGQSFVEAHLGGRYFFDIGIFKPFVQATFRAGYLVDKYIENQYIYSDSGDYFNESFDPEYRMFKMGIRPAVGLQYKRWSLYIEPHFENSADGPNEIIRRSGFSTGIIFVY</sequence>
<name>A0ABT8F422_9BACT</name>
<comment type="caution">
    <text evidence="2">The sequence shown here is derived from an EMBL/GenBank/DDBJ whole genome shotgun (WGS) entry which is preliminary data.</text>
</comment>
<gene>
    <name evidence="2" type="ORF">QWY31_05740</name>
</gene>
<organism evidence="2 3">
    <name type="scientific">Shiella aurantiaca</name>
    <dbReference type="NCBI Taxonomy" id="3058365"/>
    <lineage>
        <taxon>Bacteria</taxon>
        <taxon>Pseudomonadati</taxon>
        <taxon>Bacteroidota</taxon>
        <taxon>Cytophagia</taxon>
        <taxon>Cytophagales</taxon>
        <taxon>Shiellaceae</taxon>
        <taxon>Shiella</taxon>
    </lineage>
</organism>
<proteinExistence type="predicted"/>
<feature type="signal peptide" evidence="1">
    <location>
        <begin position="1"/>
        <end position="21"/>
    </location>
</feature>
<reference evidence="2" key="1">
    <citation type="submission" date="2023-06" db="EMBL/GenBank/DDBJ databases">
        <title>Cytophagales bacterium Strain LB-30, isolated from soil.</title>
        <authorList>
            <person name="Liu B."/>
        </authorList>
    </citation>
    <scope>NUCLEOTIDE SEQUENCE</scope>
    <source>
        <strain evidence="2">LB-30</strain>
    </source>
</reference>